<protein>
    <submittedName>
        <fullName evidence="1">Pilin accessory protein (PilO)</fullName>
    </submittedName>
</protein>
<accession>G8QNP7</accession>
<evidence type="ECO:0000313" key="2">
    <source>
        <dbReference type="Proteomes" id="UP000005633"/>
    </source>
</evidence>
<dbReference type="InterPro" id="IPR009663">
    <property type="entry name" value="PAP_PilO"/>
</dbReference>
<dbReference type="RefSeq" id="WP_014237622.1">
    <property type="nucleotide sequence ID" value="NC_016616.1"/>
</dbReference>
<dbReference type="EMBL" id="CP003153">
    <property type="protein sequence ID" value="AEV26941.1"/>
    <property type="molecule type" value="Genomic_DNA"/>
</dbReference>
<dbReference type="Proteomes" id="UP000005633">
    <property type="component" value="Chromosome"/>
</dbReference>
<gene>
    <name evidence="1" type="ordered locus">Dsui_2590</name>
</gene>
<dbReference type="AlphaFoldDB" id="G8QNP7"/>
<sequence length="470" mass="49817">MALLVPVGKHLVAFGLEWRRLRGVNRKNRAMNANQETAQYAKEIKGGAQLGLRLRRRGVNAPVVGLLPNNDLPVPAGKRKGKPPKIYAAAELFAATVKEANAALVVVLDESQRLYAFIGVLDHLPATNFDLVGDPATVLAQARAFIRRVKETGVSFYFVGEPGPDFDTSLFDPNVSLPELFTEPTLVAHPEAVLATFRHISLVIPLATLIVALVIGGYMYDDFKAKEAQEERLRASRAAAAAAGAAVQDPVLLYTQSVLSAIGSIPPAATSAEALFRTIGPLPESATPGWEFSTAECASNLACTVTWRRAEKSRATNQALSDARGSSLHFLTDLVSAQETVLATPADSALVDITVLPASQDFLIATGSRFQIMKRAGLVVSLGGGGDGKGGMKVVGSWPEGSSPASGQLVRIGTWDISGDYAMRSALLELPGSMALTSLLIEKMPTGAVTGPGADQARIKFTAKGNFYVR</sequence>
<proteinExistence type="predicted"/>
<organism evidence="1 2">
    <name type="scientific">Azospira oryzae (strain ATCC BAA-33 / DSM 13638 / PS)</name>
    <name type="common">Dechlorosoma suillum</name>
    <dbReference type="NCBI Taxonomy" id="640081"/>
    <lineage>
        <taxon>Bacteria</taxon>
        <taxon>Pseudomonadati</taxon>
        <taxon>Pseudomonadota</taxon>
        <taxon>Betaproteobacteria</taxon>
        <taxon>Rhodocyclales</taxon>
        <taxon>Rhodocyclaceae</taxon>
        <taxon>Azospira</taxon>
    </lineage>
</organism>
<reference evidence="1 2" key="1">
    <citation type="journal article" date="2012" name="J. Bacteriol.">
        <title>Complete genome sequence of the anaerobic perchlorate-reducing bacterium Azospira suillum strain PS.</title>
        <authorList>
            <person name="Byrne-Bailey K.G."/>
            <person name="Coates J.D."/>
        </authorList>
    </citation>
    <scope>NUCLEOTIDE SEQUENCE [LARGE SCALE GENOMIC DNA]</scope>
    <source>
        <strain evidence="2">ATCC BAA-33 / DSM 13638 / PS</strain>
    </source>
</reference>
<dbReference type="KEGG" id="dsu:Dsui_2590"/>
<dbReference type="Pfam" id="PF06864">
    <property type="entry name" value="PAP_PilO"/>
    <property type="match status" value="1"/>
</dbReference>
<dbReference type="OrthoDB" id="9066770at2"/>
<dbReference type="STRING" id="640081.Dsui_2590"/>
<name>G8QNP7_AZOOP</name>
<dbReference type="HOGENOM" id="CLU_580944_0_0_4"/>
<evidence type="ECO:0000313" key="1">
    <source>
        <dbReference type="EMBL" id="AEV26941.1"/>
    </source>
</evidence>